<name>A0A101IZZ5_9EURY</name>
<organism evidence="2 4">
    <name type="scientific">Methanoculleus marisnigri</name>
    <dbReference type="NCBI Taxonomy" id="2198"/>
    <lineage>
        <taxon>Archaea</taxon>
        <taxon>Methanobacteriati</taxon>
        <taxon>Methanobacteriota</taxon>
        <taxon>Stenosarchaea group</taxon>
        <taxon>Methanomicrobia</taxon>
        <taxon>Methanomicrobiales</taxon>
        <taxon>Methanomicrobiaceae</taxon>
        <taxon>Methanoculleus</taxon>
    </lineage>
</organism>
<dbReference type="AlphaFoldDB" id="A0A101IZZ5"/>
<accession>A0A101IZZ5</accession>
<evidence type="ECO:0000313" key="1">
    <source>
        <dbReference type="EMBL" id="KUK63508.1"/>
    </source>
</evidence>
<dbReference type="Proteomes" id="UP000054323">
    <property type="component" value="Unassembled WGS sequence"/>
</dbReference>
<evidence type="ECO:0000313" key="2">
    <source>
        <dbReference type="EMBL" id="KUL04466.1"/>
    </source>
</evidence>
<dbReference type="GO" id="GO:0016874">
    <property type="term" value="F:ligase activity"/>
    <property type="evidence" value="ECO:0007669"/>
    <property type="project" value="UniProtKB-KW"/>
</dbReference>
<dbReference type="EMBL" id="LGGD01000019">
    <property type="protein sequence ID" value="KUK63508.1"/>
    <property type="molecule type" value="Genomic_DNA"/>
</dbReference>
<dbReference type="Proteomes" id="UP000054598">
    <property type="component" value="Unassembled WGS sequence"/>
</dbReference>
<sequence>MTGTITREGKCTFPVRVMAHYHPTAVIGSVFNLRG</sequence>
<protein>
    <submittedName>
        <fullName evidence="1">F390 phenylacetyl-CoA ligase</fullName>
    </submittedName>
    <submittedName>
        <fullName evidence="2">F390 synthetase</fullName>
    </submittedName>
</protein>
<evidence type="ECO:0000313" key="4">
    <source>
        <dbReference type="Proteomes" id="UP000054598"/>
    </source>
</evidence>
<dbReference type="EMBL" id="LGHE01000021">
    <property type="protein sequence ID" value="KUL04466.1"/>
    <property type="molecule type" value="Genomic_DNA"/>
</dbReference>
<proteinExistence type="predicted"/>
<evidence type="ECO:0000313" key="3">
    <source>
        <dbReference type="Proteomes" id="UP000054323"/>
    </source>
</evidence>
<keyword evidence="1" id="KW-0436">Ligase</keyword>
<comment type="caution">
    <text evidence="2">The sequence shown here is derived from an EMBL/GenBank/DDBJ whole genome shotgun (WGS) entry which is preliminary data.</text>
</comment>
<gene>
    <name evidence="1" type="ORF">XD82_0289</name>
    <name evidence="2" type="ORF">XE10_0331</name>
</gene>
<reference evidence="3 4" key="2">
    <citation type="journal article" date="2015" name="MBio">
        <title>Genome-Resolved Metagenomic Analysis Reveals Roles for Candidate Phyla and Other Microbial Community Members in Biogeochemical Transformations in Oil Reservoirs.</title>
        <authorList>
            <person name="Hu P."/>
            <person name="Tom L."/>
            <person name="Singh A."/>
            <person name="Thomas B.C."/>
            <person name="Baker B.J."/>
            <person name="Piceno Y.M."/>
            <person name="Andersen G.L."/>
            <person name="Banfield J.F."/>
        </authorList>
    </citation>
    <scope>NUCLEOTIDE SEQUENCE [LARGE SCALE GENOMIC DNA]</scope>
</reference>
<reference evidence="2" key="1">
    <citation type="journal article" date="2015" name="MBio">
        <title>Genome-resolved metagenomic analysis reveals roles for candidate phyla and other microbial community members in biogeochemical transformations in oil reservoirs.</title>
        <authorList>
            <person name="Hu P."/>
            <person name="Tom L."/>
            <person name="Singh A."/>
            <person name="Thomas B.C."/>
            <person name="Baker B.J."/>
            <person name="Piceno Y.M."/>
            <person name="Andersen G.L."/>
            <person name="Banfield J.F."/>
        </authorList>
    </citation>
    <scope>NUCLEOTIDE SEQUENCE [LARGE SCALE GENOMIC DNA]</scope>
    <source>
        <strain evidence="1">62_101</strain>
        <strain evidence="2">63_41</strain>
    </source>
</reference>